<keyword evidence="2" id="KW-1185">Reference proteome</keyword>
<dbReference type="Proteomes" id="UP000031057">
    <property type="component" value="Unassembled WGS sequence"/>
</dbReference>
<organism evidence="1 2">
    <name type="scientific">Novosphingobium malaysiense</name>
    <dbReference type="NCBI Taxonomy" id="1348853"/>
    <lineage>
        <taxon>Bacteria</taxon>
        <taxon>Pseudomonadati</taxon>
        <taxon>Pseudomonadota</taxon>
        <taxon>Alphaproteobacteria</taxon>
        <taxon>Sphingomonadales</taxon>
        <taxon>Sphingomonadaceae</taxon>
        <taxon>Novosphingobium</taxon>
    </lineage>
</organism>
<dbReference type="Pfam" id="PF18856">
    <property type="entry name" value="baeRF_family12"/>
    <property type="match status" value="1"/>
</dbReference>
<sequence>MLLPHGTVFAIVDGENFELYRNSGMEASPQLTAMDVPDLDGTNFSAGAKDHDKISRFQAGAPKDRLDKLEEAAHVTAVAQWLNGEVLGHRIDKLVIVADPRSLGEMRKHYHKQLENVLLAEIPKTLTGRPAPEIVQVLHT</sequence>
<comment type="caution">
    <text evidence="1">The sequence shown here is derived from an EMBL/GenBank/DDBJ whole genome shotgun (WGS) entry which is preliminary data.</text>
</comment>
<dbReference type="STRING" id="1348853.LK12_10990"/>
<dbReference type="InterPro" id="IPR041374">
    <property type="entry name" value="BaeRF_family12"/>
</dbReference>
<dbReference type="EMBL" id="JTDI01000003">
    <property type="protein sequence ID" value="KHK91376.1"/>
    <property type="molecule type" value="Genomic_DNA"/>
</dbReference>
<proteinExistence type="predicted"/>
<evidence type="ECO:0000313" key="1">
    <source>
        <dbReference type="EMBL" id="KHK91376.1"/>
    </source>
</evidence>
<protein>
    <submittedName>
        <fullName evidence="1">Attachment protein</fullName>
    </submittedName>
</protein>
<gene>
    <name evidence="1" type="ORF">LK12_10990</name>
</gene>
<reference evidence="1 2" key="1">
    <citation type="submission" date="2014-10" db="EMBL/GenBank/DDBJ databases">
        <title>Genome sequence of Novosphingobium malaysiense MUSC 273(T).</title>
        <authorList>
            <person name="Lee L.-H."/>
        </authorList>
    </citation>
    <scope>NUCLEOTIDE SEQUENCE [LARGE SCALE GENOMIC DNA]</scope>
    <source>
        <strain evidence="1 2">MUSC 273</strain>
    </source>
</reference>
<accession>A0A0B1ZLC6</accession>
<dbReference type="AlphaFoldDB" id="A0A0B1ZLC6"/>
<evidence type="ECO:0000313" key="2">
    <source>
        <dbReference type="Proteomes" id="UP000031057"/>
    </source>
</evidence>
<dbReference type="RefSeq" id="WP_039283418.1">
    <property type="nucleotide sequence ID" value="NZ_JTDI01000003.1"/>
</dbReference>
<name>A0A0B1ZLC6_9SPHN</name>
<dbReference type="OrthoDB" id="9812459at2"/>